<evidence type="ECO:0000256" key="1">
    <source>
        <dbReference type="ARBA" id="ARBA00004141"/>
    </source>
</evidence>
<comment type="similarity">
    <text evidence="2">Belongs to the major facilitator superfamily. Proton-dependent oligopeptide transporter (POT/PTR) (TC 2.A.17) family.</text>
</comment>
<keyword evidence="3 7" id="KW-0812">Transmembrane</keyword>
<sequence>MKRPLEEKKDMVKEPLLSTASPKGGSGTMPFIIANSVLEKVATYGVSPNMTLYLLKEYHLEMATASNILFYLSAANNFTPVLGAIVADAYVGRFHMIGFGCVISFLLIFGQISDKQEERGNSFGRGKGEFGFRFPIPRTSTSTTFLHLLGTIVLWLTTMIPQARPPPCNESSNSCTSATSFQLFMLFTSFILLSVGAGGIRSASLAFGADQFEKRDGKKDAVLLQRYFSWYYVSYSLSLVLALTCMVYIQDQMGWQIGFGASVVVMFFAAFLFFLASPFYIKVKAKVTLFTELVQVIVASYKNKSRKLLSSSSTEMLYHHKNGSMLVFPSEKMRFLNKACIIHDPEQDLTPDGRAKNPWNLCTVDQVEDLKALLKVIPIWLSGIVTFININQTSFSVLQASSMDRKIIGNFEIPAGSFGIFNIISMILWVAFYDQVLLPIAARIKGKPVYLTARQRMGIGTFISFLSVVVTATVECIRLSLAFKEGISDDPEAIVHMSALWLLPQYCLIGLTLGLSAIAQNEFFISELPRSMSSMASTLCGVGISLGCLVASFIMSAIDDFTKRGGGESWISTNINKGHYDYYFWVLSGLSLANFFFFLICCWTYGPCRGEEGNVNDEEVSLR</sequence>
<feature type="transmembrane region" description="Helical" evidence="7">
    <location>
        <begin position="493"/>
        <end position="518"/>
    </location>
</feature>
<evidence type="ECO:0000313" key="9">
    <source>
        <dbReference type="Proteomes" id="UP000295252"/>
    </source>
</evidence>
<feature type="transmembrane region" description="Helical" evidence="7">
    <location>
        <begin position="379"/>
        <end position="398"/>
    </location>
</feature>
<dbReference type="Gramene" id="CDP21289">
    <property type="protein sequence ID" value="CDP21289"/>
    <property type="gene ID" value="GSCOC_T00012616001"/>
</dbReference>
<feature type="transmembrane region" description="Helical" evidence="7">
    <location>
        <begin position="418"/>
        <end position="438"/>
    </location>
</feature>
<dbReference type="SUPFAM" id="SSF103473">
    <property type="entry name" value="MFS general substrate transporter"/>
    <property type="match status" value="1"/>
</dbReference>
<dbReference type="PANTHER" id="PTHR11654">
    <property type="entry name" value="OLIGOPEPTIDE TRANSPORTER-RELATED"/>
    <property type="match status" value="1"/>
</dbReference>
<dbReference type="OrthoDB" id="8904098at2759"/>
<feature type="transmembrane region" description="Helical" evidence="7">
    <location>
        <begin position="93"/>
        <end position="112"/>
    </location>
</feature>
<dbReference type="InterPro" id="IPR000109">
    <property type="entry name" value="POT_fam"/>
</dbReference>
<dbReference type="EMBL" id="HG742243">
    <property type="protein sequence ID" value="CDP21289.1"/>
    <property type="molecule type" value="Genomic_DNA"/>
</dbReference>
<dbReference type="GO" id="GO:0016020">
    <property type="term" value="C:membrane"/>
    <property type="evidence" value="ECO:0007669"/>
    <property type="project" value="UniProtKB-SubCell"/>
</dbReference>
<name>A0A068VL28_COFCA</name>
<dbReference type="AlphaFoldDB" id="A0A068VL28"/>
<evidence type="ECO:0000313" key="8">
    <source>
        <dbReference type="EMBL" id="CDP21289.1"/>
    </source>
</evidence>
<dbReference type="Pfam" id="PF00854">
    <property type="entry name" value="PTR2"/>
    <property type="match status" value="1"/>
</dbReference>
<dbReference type="InParanoid" id="A0A068VL28"/>
<dbReference type="InterPro" id="IPR036259">
    <property type="entry name" value="MFS_trans_sf"/>
</dbReference>
<keyword evidence="4 7" id="KW-1133">Transmembrane helix</keyword>
<feature type="transmembrane region" description="Helical" evidence="7">
    <location>
        <begin position="230"/>
        <end position="249"/>
    </location>
</feature>
<evidence type="ECO:0000256" key="7">
    <source>
        <dbReference type="SAM" id="Phobius"/>
    </source>
</evidence>
<organism evidence="8 9">
    <name type="scientific">Coffea canephora</name>
    <name type="common">Robusta coffee</name>
    <dbReference type="NCBI Taxonomy" id="49390"/>
    <lineage>
        <taxon>Eukaryota</taxon>
        <taxon>Viridiplantae</taxon>
        <taxon>Streptophyta</taxon>
        <taxon>Embryophyta</taxon>
        <taxon>Tracheophyta</taxon>
        <taxon>Spermatophyta</taxon>
        <taxon>Magnoliopsida</taxon>
        <taxon>eudicotyledons</taxon>
        <taxon>Gunneridae</taxon>
        <taxon>Pentapetalae</taxon>
        <taxon>asterids</taxon>
        <taxon>lamiids</taxon>
        <taxon>Gentianales</taxon>
        <taxon>Rubiaceae</taxon>
        <taxon>Ixoroideae</taxon>
        <taxon>Gardenieae complex</taxon>
        <taxon>Bertiereae - Coffeeae clade</taxon>
        <taxon>Coffeeae</taxon>
        <taxon>Coffea</taxon>
    </lineage>
</organism>
<evidence type="ECO:0000256" key="5">
    <source>
        <dbReference type="ARBA" id="ARBA00023136"/>
    </source>
</evidence>
<reference evidence="9" key="1">
    <citation type="journal article" date="2014" name="Science">
        <title>The coffee genome provides insight into the convergent evolution of caffeine biosynthesis.</title>
        <authorList>
            <person name="Denoeud F."/>
            <person name="Carretero-Paulet L."/>
            <person name="Dereeper A."/>
            <person name="Droc G."/>
            <person name="Guyot R."/>
            <person name="Pietrella M."/>
            <person name="Zheng C."/>
            <person name="Alberti A."/>
            <person name="Anthony F."/>
            <person name="Aprea G."/>
            <person name="Aury J.M."/>
            <person name="Bento P."/>
            <person name="Bernard M."/>
            <person name="Bocs S."/>
            <person name="Campa C."/>
            <person name="Cenci A."/>
            <person name="Combes M.C."/>
            <person name="Crouzillat D."/>
            <person name="Da Silva C."/>
            <person name="Daddiego L."/>
            <person name="De Bellis F."/>
            <person name="Dussert S."/>
            <person name="Garsmeur O."/>
            <person name="Gayraud T."/>
            <person name="Guignon V."/>
            <person name="Jahn K."/>
            <person name="Jamilloux V."/>
            <person name="Joet T."/>
            <person name="Labadie K."/>
            <person name="Lan T."/>
            <person name="Leclercq J."/>
            <person name="Lepelley M."/>
            <person name="Leroy T."/>
            <person name="Li L.T."/>
            <person name="Librado P."/>
            <person name="Lopez L."/>
            <person name="Munoz A."/>
            <person name="Noel B."/>
            <person name="Pallavicini A."/>
            <person name="Perrotta G."/>
            <person name="Poncet V."/>
            <person name="Pot D."/>
            <person name="Priyono X."/>
            <person name="Rigoreau M."/>
            <person name="Rouard M."/>
            <person name="Rozas J."/>
            <person name="Tranchant-Dubreuil C."/>
            <person name="VanBuren R."/>
            <person name="Zhang Q."/>
            <person name="Andrade A.C."/>
            <person name="Argout X."/>
            <person name="Bertrand B."/>
            <person name="de Kochko A."/>
            <person name="Graziosi G."/>
            <person name="Henry R.J."/>
            <person name="Jayarama X."/>
            <person name="Ming R."/>
            <person name="Nagai C."/>
            <person name="Rounsley S."/>
            <person name="Sankoff D."/>
            <person name="Giuliano G."/>
            <person name="Albert V.A."/>
            <person name="Wincker P."/>
            <person name="Lashermes P."/>
        </authorList>
    </citation>
    <scope>NUCLEOTIDE SEQUENCE [LARGE SCALE GENOMIC DNA]</scope>
    <source>
        <strain evidence="9">cv. DH200-94</strain>
    </source>
</reference>
<feature type="transmembrane region" description="Helical" evidence="7">
    <location>
        <begin position="539"/>
        <end position="558"/>
    </location>
</feature>
<comment type="subcellular location">
    <subcellularLocation>
        <location evidence="1">Membrane</location>
        <topology evidence="1">Multi-pass membrane protein</topology>
    </subcellularLocation>
</comment>
<dbReference type="Gene3D" id="1.20.1250.20">
    <property type="entry name" value="MFS general substrate transporter like domains"/>
    <property type="match status" value="1"/>
</dbReference>
<feature type="transmembrane region" description="Helical" evidence="7">
    <location>
        <begin position="68"/>
        <end position="87"/>
    </location>
</feature>
<dbReference type="Proteomes" id="UP000295252">
    <property type="component" value="Unassembled WGS sequence"/>
</dbReference>
<feature type="transmembrane region" description="Helical" evidence="7">
    <location>
        <begin position="582"/>
        <end position="605"/>
    </location>
</feature>
<keyword evidence="5 7" id="KW-0472">Membrane</keyword>
<comment type="similarity">
    <text evidence="6">Belongs to the major facilitator superfamily. Phosphate:H(+) symporter (TC 2.A.1.9) family.</text>
</comment>
<dbReference type="OMA" id="GWYYATV"/>
<dbReference type="GO" id="GO:0022857">
    <property type="term" value="F:transmembrane transporter activity"/>
    <property type="evidence" value="ECO:0007669"/>
    <property type="project" value="InterPro"/>
</dbReference>
<dbReference type="PhylomeDB" id="A0A068VL28"/>
<feature type="transmembrane region" description="Helical" evidence="7">
    <location>
        <begin position="145"/>
        <end position="163"/>
    </location>
</feature>
<gene>
    <name evidence="8" type="ORF">GSCOC_T00012616001</name>
</gene>
<protein>
    <submittedName>
        <fullName evidence="8">DH200=94 genomic scaffold, scaffold_3159</fullName>
    </submittedName>
</protein>
<feature type="transmembrane region" description="Helical" evidence="7">
    <location>
        <begin position="459"/>
        <end position="481"/>
    </location>
</feature>
<evidence type="ECO:0000256" key="4">
    <source>
        <dbReference type="ARBA" id="ARBA00022989"/>
    </source>
</evidence>
<proteinExistence type="inferred from homology"/>
<evidence type="ECO:0000256" key="3">
    <source>
        <dbReference type="ARBA" id="ARBA00022692"/>
    </source>
</evidence>
<keyword evidence="9" id="KW-1185">Reference proteome</keyword>
<feature type="transmembrane region" description="Helical" evidence="7">
    <location>
        <begin position="183"/>
        <end position="209"/>
    </location>
</feature>
<feature type="transmembrane region" description="Helical" evidence="7">
    <location>
        <begin position="255"/>
        <end position="276"/>
    </location>
</feature>
<evidence type="ECO:0000256" key="2">
    <source>
        <dbReference type="ARBA" id="ARBA00005982"/>
    </source>
</evidence>
<accession>A0A068VL28</accession>
<evidence type="ECO:0000256" key="6">
    <source>
        <dbReference type="ARBA" id="ARBA00044504"/>
    </source>
</evidence>